<dbReference type="PANTHER" id="PTHR39428:SF1">
    <property type="entry name" value="F420H(2)-DEPENDENT QUINONE REDUCTASE RV1261C"/>
    <property type="match status" value="1"/>
</dbReference>
<dbReference type="PANTHER" id="PTHR39428">
    <property type="entry name" value="F420H(2)-DEPENDENT QUINONE REDUCTASE RV1261C"/>
    <property type="match status" value="1"/>
</dbReference>
<evidence type="ECO:0000256" key="2">
    <source>
        <dbReference type="ARBA" id="ARBA00049106"/>
    </source>
</evidence>
<dbReference type="GO" id="GO:0016491">
    <property type="term" value="F:oxidoreductase activity"/>
    <property type="evidence" value="ECO:0007669"/>
    <property type="project" value="InterPro"/>
</dbReference>
<sequence>MNALHKAGLAVTFGKWGWEPAGMPAIKLYTTGRKSGQERESMLTCPVVDGDTYVIVASRGGDDFHPAWFLNLRDNPTVWVQAKGQPKHERRARIGTTEERNALWPRITEKYKGYAGYQERTEREIPIVFLEKI</sequence>
<evidence type="ECO:0000313" key="3">
    <source>
        <dbReference type="EMBL" id="CAB4604704.1"/>
    </source>
</evidence>
<dbReference type="EMBL" id="CAEZUX010000001">
    <property type="protein sequence ID" value="CAB4604704.1"/>
    <property type="molecule type" value="Genomic_DNA"/>
</dbReference>
<dbReference type="GO" id="GO:0070967">
    <property type="term" value="F:coenzyme F420 binding"/>
    <property type="evidence" value="ECO:0007669"/>
    <property type="project" value="TreeGrafter"/>
</dbReference>
<comment type="catalytic activity">
    <reaction evidence="2">
        <text>oxidized coenzyme F420-(gamma-L-Glu)(n) + a quinol + H(+) = reduced coenzyme F420-(gamma-L-Glu)(n) + a quinone</text>
        <dbReference type="Rhea" id="RHEA:39663"/>
        <dbReference type="Rhea" id="RHEA-COMP:12939"/>
        <dbReference type="Rhea" id="RHEA-COMP:14378"/>
        <dbReference type="ChEBI" id="CHEBI:15378"/>
        <dbReference type="ChEBI" id="CHEBI:24646"/>
        <dbReference type="ChEBI" id="CHEBI:132124"/>
        <dbReference type="ChEBI" id="CHEBI:133980"/>
        <dbReference type="ChEBI" id="CHEBI:139511"/>
    </reaction>
</comment>
<organism evidence="3">
    <name type="scientific">freshwater metagenome</name>
    <dbReference type="NCBI Taxonomy" id="449393"/>
    <lineage>
        <taxon>unclassified sequences</taxon>
        <taxon>metagenomes</taxon>
        <taxon>ecological metagenomes</taxon>
    </lineage>
</organism>
<accession>A0A6J6H072</accession>
<protein>
    <submittedName>
        <fullName evidence="3">Unannotated protein</fullName>
    </submittedName>
</protein>
<comment type="similarity">
    <text evidence="1">Belongs to the F420H(2)-dependent quinone reductase family.</text>
</comment>
<dbReference type="NCBIfam" id="TIGR00026">
    <property type="entry name" value="hi_GC_TIGR00026"/>
    <property type="match status" value="1"/>
</dbReference>
<proteinExistence type="inferred from homology"/>
<dbReference type="Gene3D" id="2.30.110.10">
    <property type="entry name" value="Electron Transport, Fmn-binding Protein, Chain A"/>
    <property type="match status" value="1"/>
</dbReference>
<evidence type="ECO:0000256" key="1">
    <source>
        <dbReference type="ARBA" id="ARBA00008710"/>
    </source>
</evidence>
<gene>
    <name evidence="3" type="ORF">UFOPK1874_00005</name>
</gene>
<dbReference type="GO" id="GO:0005886">
    <property type="term" value="C:plasma membrane"/>
    <property type="evidence" value="ECO:0007669"/>
    <property type="project" value="TreeGrafter"/>
</dbReference>
<dbReference type="InterPro" id="IPR012349">
    <property type="entry name" value="Split_barrel_FMN-bd"/>
</dbReference>
<dbReference type="InterPro" id="IPR004378">
    <property type="entry name" value="F420H2_quin_Rdtase"/>
</dbReference>
<dbReference type="AlphaFoldDB" id="A0A6J6H072"/>
<dbReference type="Pfam" id="PF04075">
    <property type="entry name" value="F420H2_quin_red"/>
    <property type="match status" value="1"/>
</dbReference>
<reference evidence="3" key="1">
    <citation type="submission" date="2020-05" db="EMBL/GenBank/DDBJ databases">
        <authorList>
            <person name="Chiriac C."/>
            <person name="Salcher M."/>
            <person name="Ghai R."/>
            <person name="Kavagutti S V."/>
        </authorList>
    </citation>
    <scope>NUCLEOTIDE SEQUENCE</scope>
</reference>
<name>A0A6J6H072_9ZZZZ</name>